<dbReference type="Proteomes" id="UP000245698">
    <property type="component" value="Unassembled WGS sequence"/>
</dbReference>
<protein>
    <submittedName>
        <fullName evidence="1">Uncharacterized protein</fullName>
    </submittedName>
</protein>
<dbReference type="AlphaFoldDB" id="A0A2P9ALP5"/>
<evidence type="ECO:0000313" key="2">
    <source>
        <dbReference type="Proteomes" id="UP000245698"/>
    </source>
</evidence>
<dbReference type="EMBL" id="FUIG01000029">
    <property type="protein sequence ID" value="SJM32023.1"/>
    <property type="molecule type" value="Genomic_DNA"/>
</dbReference>
<name>A0A2P9ALP5_9HYPH</name>
<evidence type="ECO:0000313" key="1">
    <source>
        <dbReference type="EMBL" id="SJM32023.1"/>
    </source>
</evidence>
<organism evidence="1 2">
    <name type="scientific">Mesorhizobium delmotii</name>
    <dbReference type="NCBI Taxonomy" id="1631247"/>
    <lineage>
        <taxon>Bacteria</taxon>
        <taxon>Pseudomonadati</taxon>
        <taxon>Pseudomonadota</taxon>
        <taxon>Alphaproteobacteria</taxon>
        <taxon>Hyphomicrobiales</taxon>
        <taxon>Phyllobacteriaceae</taxon>
        <taxon>Mesorhizobium</taxon>
    </lineage>
</organism>
<accession>A0A2P9ALP5</accession>
<reference evidence="2" key="1">
    <citation type="submission" date="2016-12" db="EMBL/GenBank/DDBJ databases">
        <authorList>
            <person name="Brunel B."/>
        </authorList>
    </citation>
    <scope>NUCLEOTIDE SEQUENCE [LARGE SCALE GENOMIC DNA]</scope>
</reference>
<proteinExistence type="predicted"/>
<gene>
    <name evidence="1" type="ORF">BQ8482_220194</name>
</gene>
<keyword evidence="2" id="KW-1185">Reference proteome</keyword>
<sequence length="73" mass="7702">MPPDDYFDDALATAFARMAAPLQVQQQQRARMLDANMSSEALGCSSKPVIVCAPAADRPVPMRNGQSCGCGDG</sequence>